<dbReference type="EMBL" id="UINC01181547">
    <property type="protein sequence ID" value="SVD91287.1"/>
    <property type="molecule type" value="Genomic_DNA"/>
</dbReference>
<dbReference type="GO" id="GO:0020037">
    <property type="term" value="F:heme binding"/>
    <property type="evidence" value="ECO:0007669"/>
    <property type="project" value="InterPro"/>
</dbReference>
<accession>A0A382Z714</accession>
<evidence type="ECO:0000256" key="1">
    <source>
        <dbReference type="ARBA" id="ARBA00004196"/>
    </source>
</evidence>
<dbReference type="GO" id="GO:0004130">
    <property type="term" value="F:cytochrome-c peroxidase activity"/>
    <property type="evidence" value="ECO:0007669"/>
    <property type="project" value="TreeGrafter"/>
</dbReference>
<dbReference type="InterPro" id="IPR004852">
    <property type="entry name" value="Di-haem_cyt_c_peroxidsae"/>
</dbReference>
<evidence type="ECO:0000313" key="4">
    <source>
        <dbReference type="EMBL" id="SVD91287.1"/>
    </source>
</evidence>
<dbReference type="AlphaFoldDB" id="A0A382Z714"/>
<dbReference type="GO" id="GO:0009055">
    <property type="term" value="F:electron transfer activity"/>
    <property type="evidence" value="ECO:0007669"/>
    <property type="project" value="InterPro"/>
</dbReference>
<dbReference type="Pfam" id="PF03150">
    <property type="entry name" value="CCP_MauG"/>
    <property type="match status" value="1"/>
</dbReference>
<sequence>KELYQLTPKECGDIRFRDASDDEVHLGKLLFESKALSGNDDIACINCHLDEFNITDGLPLAIGVEGIGEGMDRMSHGMGAIVARNAISLIGVGHKSFNQFFWDGKVGLGDDGNIYSQLGTDMSNKFSNALAVAAVMPLLERDELIGSGGIDNEISKAVDEKLYTDKFNAVSEVIVNKFKSNSPDTKEINELAQKLGIEEMDLITIGNLLGTFIANEFKCSESLYDKYLAGDATLTDSQKRGAITFYGKGRCASCHSGSL</sequence>
<comment type="subcellular location">
    <subcellularLocation>
        <location evidence="1">Cell envelope</location>
    </subcellularLocation>
</comment>
<dbReference type="SUPFAM" id="SSF46626">
    <property type="entry name" value="Cytochrome c"/>
    <property type="match status" value="2"/>
</dbReference>
<feature type="non-terminal residue" evidence="4">
    <location>
        <position position="1"/>
    </location>
</feature>
<evidence type="ECO:0000259" key="3">
    <source>
        <dbReference type="Pfam" id="PF03150"/>
    </source>
</evidence>
<evidence type="ECO:0000256" key="2">
    <source>
        <dbReference type="ARBA" id="ARBA00023002"/>
    </source>
</evidence>
<dbReference type="GO" id="GO:0030313">
    <property type="term" value="C:cell envelope"/>
    <property type="evidence" value="ECO:0007669"/>
    <property type="project" value="UniProtKB-SubCell"/>
</dbReference>
<feature type="non-terminal residue" evidence="4">
    <location>
        <position position="259"/>
    </location>
</feature>
<dbReference type="PANTHER" id="PTHR30600">
    <property type="entry name" value="CYTOCHROME C PEROXIDASE-RELATED"/>
    <property type="match status" value="1"/>
</dbReference>
<dbReference type="InterPro" id="IPR051395">
    <property type="entry name" value="Cytochrome_c_Peroxidase/MauG"/>
</dbReference>
<gene>
    <name evidence="4" type="ORF">METZ01_LOCUS444141</name>
</gene>
<keyword evidence="2" id="KW-0560">Oxidoreductase</keyword>
<name>A0A382Z714_9ZZZZ</name>
<reference evidence="4" key="1">
    <citation type="submission" date="2018-05" db="EMBL/GenBank/DDBJ databases">
        <authorList>
            <person name="Lanie J.A."/>
            <person name="Ng W.-L."/>
            <person name="Kazmierczak K.M."/>
            <person name="Andrzejewski T.M."/>
            <person name="Davidsen T.M."/>
            <person name="Wayne K.J."/>
            <person name="Tettelin H."/>
            <person name="Glass J.I."/>
            <person name="Rusch D."/>
            <person name="Podicherti R."/>
            <person name="Tsui H.-C.T."/>
            <person name="Winkler M.E."/>
        </authorList>
    </citation>
    <scope>NUCLEOTIDE SEQUENCE</scope>
</reference>
<dbReference type="InterPro" id="IPR036909">
    <property type="entry name" value="Cyt_c-like_dom_sf"/>
</dbReference>
<organism evidence="4">
    <name type="scientific">marine metagenome</name>
    <dbReference type="NCBI Taxonomy" id="408172"/>
    <lineage>
        <taxon>unclassified sequences</taxon>
        <taxon>metagenomes</taxon>
        <taxon>ecological metagenomes</taxon>
    </lineage>
</organism>
<feature type="domain" description="Di-haem cytochrome c peroxidase" evidence="3">
    <location>
        <begin position="22"/>
        <end position="232"/>
    </location>
</feature>
<proteinExistence type="predicted"/>
<protein>
    <recommendedName>
        <fullName evidence="3">Di-haem cytochrome c peroxidase domain-containing protein</fullName>
    </recommendedName>
</protein>
<dbReference type="Gene3D" id="1.10.760.10">
    <property type="entry name" value="Cytochrome c-like domain"/>
    <property type="match status" value="2"/>
</dbReference>